<dbReference type="Gramene" id="Os04t0597866-01">
    <property type="protein sequence ID" value="Os04t0597866-01"/>
    <property type="gene ID" value="Os04g0597866"/>
</dbReference>
<reference evidence="2 3" key="2">
    <citation type="journal article" date="2013" name="Plant Cell Physiol.">
        <title>Rice Annotation Project Database (RAP-DB): an integrative and interactive database for rice genomics.</title>
        <authorList>
            <person name="Sakai H."/>
            <person name="Lee S.S."/>
            <person name="Tanaka T."/>
            <person name="Numa H."/>
            <person name="Kim J."/>
            <person name="Kawahara Y."/>
            <person name="Wakimoto H."/>
            <person name="Yang C.C."/>
            <person name="Iwamoto M."/>
            <person name="Abe T."/>
            <person name="Yamada Y."/>
            <person name="Muto A."/>
            <person name="Inokuchi H."/>
            <person name="Ikemura T."/>
            <person name="Matsumoto T."/>
            <person name="Sasaki T."/>
            <person name="Itoh T."/>
        </authorList>
    </citation>
    <scope>NUCLEOTIDE SEQUENCE [LARGE SCALE GENOMIC DNA]</scope>
    <source>
        <strain evidence="3">cv. Nipponbare</strain>
    </source>
</reference>
<gene>
    <name evidence="2" type="ordered locus">Os04g0597866</name>
    <name evidence="2" type="ORF">OSNPB_040597866</name>
</gene>
<name>A0A0P0WEL2_ORYSJ</name>
<dbReference type="AlphaFoldDB" id="A0A0P0WEL2"/>
<evidence type="ECO:0000313" key="2">
    <source>
        <dbReference type="EMBL" id="BAS90808.1"/>
    </source>
</evidence>
<evidence type="ECO:0000256" key="1">
    <source>
        <dbReference type="SAM" id="SignalP"/>
    </source>
</evidence>
<feature type="non-terminal residue" evidence="2">
    <location>
        <position position="1"/>
    </location>
</feature>
<dbReference type="InParanoid" id="A0A0P0WEL2"/>
<organism evidence="2 3">
    <name type="scientific">Oryza sativa subsp. japonica</name>
    <name type="common">Rice</name>
    <dbReference type="NCBI Taxonomy" id="39947"/>
    <lineage>
        <taxon>Eukaryota</taxon>
        <taxon>Viridiplantae</taxon>
        <taxon>Streptophyta</taxon>
        <taxon>Embryophyta</taxon>
        <taxon>Tracheophyta</taxon>
        <taxon>Spermatophyta</taxon>
        <taxon>Magnoliopsida</taxon>
        <taxon>Liliopsida</taxon>
        <taxon>Poales</taxon>
        <taxon>Poaceae</taxon>
        <taxon>BOP clade</taxon>
        <taxon>Oryzoideae</taxon>
        <taxon>Oryzeae</taxon>
        <taxon>Oryzinae</taxon>
        <taxon>Oryza</taxon>
        <taxon>Oryza sativa</taxon>
    </lineage>
</organism>
<dbReference type="PaxDb" id="39947-A0A0P0WEL2"/>
<feature type="signal peptide" evidence="1">
    <location>
        <begin position="1"/>
        <end position="22"/>
    </location>
</feature>
<feature type="chain" id="PRO_5006056683" evidence="1">
    <location>
        <begin position="23"/>
        <end position="185"/>
    </location>
</feature>
<proteinExistence type="predicted"/>
<sequence>MHRRVLAPIFVLLALLLAVVRPDELRRPDRAAAATGERGVLTLPRSLLVAVVQVDHLRRADRDAAAARERAPLLLARILLRHRLNRRLGRRRRWQGDCLLDELLDPINRGELGEGIGHGGVGHVGADAVALAQRLQVAAGERVEVHACVLAVADARFSGSPCFELRFELVRLQNCSGTCGRSWSD</sequence>
<keyword evidence="1" id="KW-0732">Signal</keyword>
<keyword evidence="3" id="KW-1185">Reference proteome</keyword>
<reference evidence="2 3" key="3">
    <citation type="journal article" date="2013" name="Rice">
        <title>Improvement of the Oryza sativa Nipponbare reference genome using next generation sequence and optical map data.</title>
        <authorList>
            <person name="Kawahara Y."/>
            <person name="de la Bastide M."/>
            <person name="Hamilton J.P."/>
            <person name="Kanamori H."/>
            <person name="McCombie W.R."/>
            <person name="Ouyang S."/>
            <person name="Schwartz D.C."/>
            <person name="Tanaka T."/>
            <person name="Wu J."/>
            <person name="Zhou S."/>
            <person name="Childs K.L."/>
            <person name="Davidson R.M."/>
            <person name="Lin H."/>
            <person name="Quesada-Ocampo L."/>
            <person name="Vaillancourt B."/>
            <person name="Sakai H."/>
            <person name="Lee S.S."/>
            <person name="Kim J."/>
            <person name="Numa H."/>
            <person name="Itoh T."/>
            <person name="Buell C.R."/>
            <person name="Matsumoto T."/>
        </authorList>
    </citation>
    <scope>NUCLEOTIDE SEQUENCE [LARGE SCALE GENOMIC DNA]</scope>
    <source>
        <strain evidence="3">cv. Nipponbare</strain>
    </source>
</reference>
<protein>
    <submittedName>
        <fullName evidence="2">Os04g0597866 protein</fullName>
    </submittedName>
</protein>
<evidence type="ECO:0000313" key="3">
    <source>
        <dbReference type="Proteomes" id="UP000059680"/>
    </source>
</evidence>
<reference evidence="3" key="1">
    <citation type="journal article" date="2005" name="Nature">
        <title>The map-based sequence of the rice genome.</title>
        <authorList>
            <consortium name="International rice genome sequencing project (IRGSP)"/>
            <person name="Matsumoto T."/>
            <person name="Wu J."/>
            <person name="Kanamori H."/>
            <person name="Katayose Y."/>
            <person name="Fujisawa M."/>
            <person name="Namiki N."/>
            <person name="Mizuno H."/>
            <person name="Yamamoto K."/>
            <person name="Antonio B.A."/>
            <person name="Baba T."/>
            <person name="Sakata K."/>
            <person name="Nagamura Y."/>
            <person name="Aoki H."/>
            <person name="Arikawa K."/>
            <person name="Arita K."/>
            <person name="Bito T."/>
            <person name="Chiden Y."/>
            <person name="Fujitsuka N."/>
            <person name="Fukunaka R."/>
            <person name="Hamada M."/>
            <person name="Harada C."/>
            <person name="Hayashi A."/>
            <person name="Hijishita S."/>
            <person name="Honda M."/>
            <person name="Hosokawa S."/>
            <person name="Ichikawa Y."/>
            <person name="Idonuma A."/>
            <person name="Iijima M."/>
            <person name="Ikeda M."/>
            <person name="Ikeno M."/>
            <person name="Ito K."/>
            <person name="Ito S."/>
            <person name="Ito T."/>
            <person name="Ito Y."/>
            <person name="Ito Y."/>
            <person name="Iwabuchi A."/>
            <person name="Kamiya K."/>
            <person name="Karasawa W."/>
            <person name="Kurita K."/>
            <person name="Katagiri S."/>
            <person name="Kikuta A."/>
            <person name="Kobayashi H."/>
            <person name="Kobayashi N."/>
            <person name="Machita K."/>
            <person name="Maehara T."/>
            <person name="Masukawa M."/>
            <person name="Mizubayashi T."/>
            <person name="Mukai Y."/>
            <person name="Nagasaki H."/>
            <person name="Nagata Y."/>
            <person name="Naito S."/>
            <person name="Nakashima M."/>
            <person name="Nakama Y."/>
            <person name="Nakamichi Y."/>
            <person name="Nakamura M."/>
            <person name="Meguro A."/>
            <person name="Negishi M."/>
            <person name="Ohta I."/>
            <person name="Ohta T."/>
            <person name="Okamoto M."/>
            <person name="Ono N."/>
            <person name="Saji S."/>
            <person name="Sakaguchi M."/>
            <person name="Sakai K."/>
            <person name="Shibata M."/>
            <person name="Shimokawa T."/>
            <person name="Song J."/>
            <person name="Takazaki Y."/>
            <person name="Terasawa K."/>
            <person name="Tsugane M."/>
            <person name="Tsuji K."/>
            <person name="Ueda S."/>
            <person name="Waki K."/>
            <person name="Yamagata H."/>
            <person name="Yamamoto M."/>
            <person name="Yamamoto S."/>
            <person name="Yamane H."/>
            <person name="Yoshiki S."/>
            <person name="Yoshihara R."/>
            <person name="Yukawa K."/>
            <person name="Zhong H."/>
            <person name="Yano M."/>
            <person name="Yuan Q."/>
            <person name="Ouyang S."/>
            <person name="Liu J."/>
            <person name="Jones K.M."/>
            <person name="Gansberger K."/>
            <person name="Moffat K."/>
            <person name="Hill J."/>
            <person name="Bera J."/>
            <person name="Fadrosh D."/>
            <person name="Jin S."/>
            <person name="Johri S."/>
            <person name="Kim M."/>
            <person name="Overton L."/>
            <person name="Reardon M."/>
            <person name="Tsitrin T."/>
            <person name="Vuong H."/>
            <person name="Weaver B."/>
            <person name="Ciecko A."/>
            <person name="Tallon L."/>
            <person name="Jackson J."/>
            <person name="Pai G."/>
            <person name="Aken S.V."/>
            <person name="Utterback T."/>
            <person name="Reidmuller S."/>
            <person name="Feldblyum T."/>
            <person name="Hsiao J."/>
            <person name="Zismann V."/>
            <person name="Iobst S."/>
            <person name="de Vazeille A.R."/>
            <person name="Buell C.R."/>
            <person name="Ying K."/>
            <person name="Li Y."/>
            <person name="Lu T."/>
            <person name="Huang Y."/>
            <person name="Zhao Q."/>
            <person name="Feng Q."/>
            <person name="Zhang L."/>
            <person name="Zhu J."/>
            <person name="Weng Q."/>
            <person name="Mu J."/>
            <person name="Lu Y."/>
            <person name="Fan D."/>
            <person name="Liu Y."/>
            <person name="Guan J."/>
            <person name="Zhang Y."/>
            <person name="Yu S."/>
            <person name="Liu X."/>
            <person name="Zhang Y."/>
            <person name="Hong G."/>
            <person name="Han B."/>
            <person name="Choisne N."/>
            <person name="Demange N."/>
            <person name="Orjeda G."/>
            <person name="Samain S."/>
            <person name="Cattolico L."/>
            <person name="Pelletier E."/>
            <person name="Couloux A."/>
            <person name="Segurens B."/>
            <person name="Wincker P."/>
            <person name="D'Hont A."/>
            <person name="Scarpelli C."/>
            <person name="Weissenbach J."/>
            <person name="Salanoubat M."/>
            <person name="Quetier F."/>
            <person name="Yu Y."/>
            <person name="Kim H.R."/>
            <person name="Rambo T."/>
            <person name="Currie J."/>
            <person name="Collura K."/>
            <person name="Luo M."/>
            <person name="Yang T."/>
            <person name="Ammiraju J.S.S."/>
            <person name="Engler F."/>
            <person name="Soderlund C."/>
            <person name="Wing R.A."/>
            <person name="Palmer L.E."/>
            <person name="de la Bastide M."/>
            <person name="Spiegel L."/>
            <person name="Nascimento L."/>
            <person name="Zutavern T."/>
            <person name="O'Shaughnessy A."/>
            <person name="Dike S."/>
            <person name="Dedhia N."/>
            <person name="Preston R."/>
            <person name="Balija V."/>
            <person name="McCombie W.R."/>
            <person name="Chow T."/>
            <person name="Chen H."/>
            <person name="Chung M."/>
            <person name="Chen C."/>
            <person name="Shaw J."/>
            <person name="Wu H."/>
            <person name="Hsiao K."/>
            <person name="Chao Y."/>
            <person name="Chu M."/>
            <person name="Cheng C."/>
            <person name="Hour A."/>
            <person name="Lee P."/>
            <person name="Lin S."/>
            <person name="Lin Y."/>
            <person name="Liou J."/>
            <person name="Liu S."/>
            <person name="Hsing Y."/>
            <person name="Raghuvanshi S."/>
            <person name="Mohanty A."/>
            <person name="Bharti A.K."/>
            <person name="Gaur A."/>
            <person name="Gupta V."/>
            <person name="Kumar D."/>
            <person name="Ravi V."/>
            <person name="Vij S."/>
            <person name="Kapur A."/>
            <person name="Khurana P."/>
            <person name="Khurana P."/>
            <person name="Khurana J.P."/>
            <person name="Tyagi A.K."/>
            <person name="Gaikwad K."/>
            <person name="Singh A."/>
            <person name="Dalal V."/>
            <person name="Srivastava S."/>
            <person name="Dixit A."/>
            <person name="Pal A.K."/>
            <person name="Ghazi I.A."/>
            <person name="Yadav M."/>
            <person name="Pandit A."/>
            <person name="Bhargava A."/>
            <person name="Sureshbabu K."/>
            <person name="Batra K."/>
            <person name="Sharma T.R."/>
            <person name="Mohapatra T."/>
            <person name="Singh N.K."/>
            <person name="Messing J."/>
            <person name="Nelson A.B."/>
            <person name="Fuks G."/>
            <person name="Kavchok S."/>
            <person name="Keizer G."/>
            <person name="Linton E."/>
            <person name="Llaca V."/>
            <person name="Song R."/>
            <person name="Tanyolac B."/>
            <person name="Young S."/>
            <person name="Ho-Il K."/>
            <person name="Hahn J.H."/>
            <person name="Sangsakoo G."/>
            <person name="Vanavichit A."/>
            <person name="de Mattos Luiz.A.T."/>
            <person name="Zimmer P.D."/>
            <person name="Malone G."/>
            <person name="Dellagostin O."/>
            <person name="de Oliveira A.C."/>
            <person name="Bevan M."/>
            <person name="Bancroft I."/>
            <person name="Minx P."/>
            <person name="Cordum H."/>
            <person name="Wilson R."/>
            <person name="Cheng Z."/>
            <person name="Jin W."/>
            <person name="Jiang J."/>
            <person name="Leong S.A."/>
            <person name="Iwama H."/>
            <person name="Gojobori T."/>
            <person name="Itoh T."/>
            <person name="Niimura Y."/>
            <person name="Fujii Y."/>
            <person name="Habara T."/>
            <person name="Sakai H."/>
            <person name="Sato Y."/>
            <person name="Wilson G."/>
            <person name="Kumar K."/>
            <person name="McCouch S."/>
            <person name="Juretic N."/>
            <person name="Hoen D."/>
            <person name="Wright S."/>
            <person name="Bruskiewich R."/>
            <person name="Bureau T."/>
            <person name="Miyao A."/>
            <person name="Hirochika H."/>
            <person name="Nishikawa T."/>
            <person name="Kadowaki K."/>
            <person name="Sugiura M."/>
            <person name="Burr B."/>
            <person name="Sasaki T."/>
        </authorList>
    </citation>
    <scope>NUCLEOTIDE SEQUENCE [LARGE SCALE GENOMIC DNA]</scope>
    <source>
        <strain evidence="3">cv. Nipponbare</strain>
    </source>
</reference>
<dbReference type="EMBL" id="AP014960">
    <property type="protein sequence ID" value="BAS90808.1"/>
    <property type="molecule type" value="Genomic_DNA"/>
</dbReference>
<dbReference type="Proteomes" id="UP000059680">
    <property type="component" value="Chromosome 4"/>
</dbReference>
<accession>A0A0P0WEL2</accession>